<evidence type="ECO:0000313" key="14">
    <source>
        <dbReference type="Proteomes" id="UP000726105"/>
    </source>
</evidence>
<dbReference type="GO" id="GO:0005829">
    <property type="term" value="C:cytosol"/>
    <property type="evidence" value="ECO:0007669"/>
    <property type="project" value="TreeGrafter"/>
</dbReference>
<dbReference type="CDD" id="cd01672">
    <property type="entry name" value="TMPK"/>
    <property type="match status" value="1"/>
</dbReference>
<dbReference type="InterPro" id="IPR018094">
    <property type="entry name" value="Thymidylate_kinase"/>
</dbReference>
<dbReference type="PANTHER" id="PTHR10344">
    <property type="entry name" value="THYMIDYLATE KINASE"/>
    <property type="match status" value="1"/>
</dbReference>
<dbReference type="EMBL" id="JADJIB010000003">
    <property type="protein sequence ID" value="MBK7273473.1"/>
    <property type="molecule type" value="Genomic_DNA"/>
</dbReference>
<evidence type="ECO:0000256" key="10">
    <source>
        <dbReference type="ARBA" id="ARBA00057735"/>
    </source>
</evidence>
<keyword evidence="8 11" id="KW-0067">ATP-binding</keyword>
<comment type="similarity">
    <text evidence="1 11">Belongs to the thymidylate kinase family.</text>
</comment>
<sequence length="203" mass="21686">MGLFVAFEGGDGAGKSTQVRLLAQALSDAGREVVVTRQPGGTPLGSAIRDLVLHGGHVSPRAEALLYAADKAHHVDELIRPTLERGVDVLTDRYTDSSIAYQGAGRDLGPQEIHELLVWAVAGLFPDLTIVVDVPAAVGRARRGSVHDRIESEGDDFHERVRQHFLDLAAAAPQRYLVLDGTADPADLHAQVVARLRAEGVAL</sequence>
<evidence type="ECO:0000256" key="7">
    <source>
        <dbReference type="ARBA" id="ARBA00022777"/>
    </source>
</evidence>
<accession>A0A935INB7</accession>
<keyword evidence="7 11" id="KW-0418">Kinase</keyword>
<dbReference type="Proteomes" id="UP000726105">
    <property type="component" value="Unassembled WGS sequence"/>
</dbReference>
<evidence type="ECO:0000256" key="6">
    <source>
        <dbReference type="ARBA" id="ARBA00022741"/>
    </source>
</evidence>
<keyword evidence="6 11" id="KW-0547">Nucleotide-binding</keyword>
<protein>
    <recommendedName>
        <fullName evidence="3 11">Thymidylate kinase</fullName>
        <ecNumber evidence="2 11">2.7.4.9</ecNumber>
    </recommendedName>
    <alternativeName>
        <fullName evidence="11">dTMP kinase</fullName>
    </alternativeName>
</protein>
<dbReference type="InterPro" id="IPR018095">
    <property type="entry name" value="Thymidylate_kin_CS"/>
</dbReference>
<dbReference type="EC" id="2.7.4.9" evidence="2 11"/>
<comment type="catalytic activity">
    <reaction evidence="9 11">
        <text>dTMP + ATP = dTDP + ADP</text>
        <dbReference type="Rhea" id="RHEA:13517"/>
        <dbReference type="ChEBI" id="CHEBI:30616"/>
        <dbReference type="ChEBI" id="CHEBI:58369"/>
        <dbReference type="ChEBI" id="CHEBI:63528"/>
        <dbReference type="ChEBI" id="CHEBI:456216"/>
        <dbReference type="EC" id="2.7.4.9"/>
    </reaction>
</comment>
<name>A0A935INB7_9MICO</name>
<gene>
    <name evidence="11 13" type="primary">tmk</name>
    <name evidence="13" type="ORF">IPI13_10010</name>
</gene>
<dbReference type="NCBIfam" id="TIGR00041">
    <property type="entry name" value="DTMP_kinase"/>
    <property type="match status" value="1"/>
</dbReference>
<evidence type="ECO:0000313" key="13">
    <source>
        <dbReference type="EMBL" id="MBK7273473.1"/>
    </source>
</evidence>
<dbReference type="HAMAP" id="MF_00165">
    <property type="entry name" value="Thymidylate_kinase"/>
    <property type="match status" value="1"/>
</dbReference>
<feature type="domain" description="Thymidylate kinase-like" evidence="12">
    <location>
        <begin position="7"/>
        <end position="191"/>
    </location>
</feature>
<dbReference type="Pfam" id="PF02223">
    <property type="entry name" value="Thymidylate_kin"/>
    <property type="match status" value="1"/>
</dbReference>
<dbReference type="Gene3D" id="3.40.50.300">
    <property type="entry name" value="P-loop containing nucleotide triphosphate hydrolases"/>
    <property type="match status" value="1"/>
</dbReference>
<dbReference type="GO" id="GO:0006235">
    <property type="term" value="P:dTTP biosynthetic process"/>
    <property type="evidence" value="ECO:0007669"/>
    <property type="project" value="UniProtKB-UniRule"/>
</dbReference>
<evidence type="ECO:0000256" key="8">
    <source>
        <dbReference type="ARBA" id="ARBA00022840"/>
    </source>
</evidence>
<comment type="caution">
    <text evidence="13">The sequence shown here is derived from an EMBL/GenBank/DDBJ whole genome shotgun (WGS) entry which is preliminary data.</text>
</comment>
<dbReference type="GO" id="GO:0006233">
    <property type="term" value="P:dTDP biosynthetic process"/>
    <property type="evidence" value="ECO:0007669"/>
    <property type="project" value="InterPro"/>
</dbReference>
<keyword evidence="4 11" id="KW-0808">Transferase</keyword>
<organism evidence="13 14">
    <name type="scientific">Candidatus Phosphoribacter hodrii</name>
    <dbReference type="NCBI Taxonomy" id="2953743"/>
    <lineage>
        <taxon>Bacteria</taxon>
        <taxon>Bacillati</taxon>
        <taxon>Actinomycetota</taxon>
        <taxon>Actinomycetes</taxon>
        <taxon>Micrococcales</taxon>
        <taxon>Dermatophilaceae</taxon>
        <taxon>Candidatus Phosphoribacter</taxon>
    </lineage>
</organism>
<evidence type="ECO:0000256" key="5">
    <source>
        <dbReference type="ARBA" id="ARBA00022727"/>
    </source>
</evidence>
<evidence type="ECO:0000256" key="3">
    <source>
        <dbReference type="ARBA" id="ARBA00017144"/>
    </source>
</evidence>
<dbReference type="GO" id="GO:0005524">
    <property type="term" value="F:ATP binding"/>
    <property type="evidence" value="ECO:0007669"/>
    <property type="project" value="UniProtKB-UniRule"/>
</dbReference>
<keyword evidence="5 11" id="KW-0545">Nucleotide biosynthesis</keyword>
<evidence type="ECO:0000256" key="11">
    <source>
        <dbReference type="HAMAP-Rule" id="MF_00165"/>
    </source>
</evidence>
<dbReference type="GO" id="GO:0004798">
    <property type="term" value="F:dTMP kinase activity"/>
    <property type="evidence" value="ECO:0007669"/>
    <property type="project" value="UniProtKB-UniRule"/>
</dbReference>
<comment type="function">
    <text evidence="10 11">Phosphorylation of dTMP to form dTDP in both de novo and salvage pathways of dTTP synthesis.</text>
</comment>
<dbReference type="AlphaFoldDB" id="A0A935INB7"/>
<dbReference type="PROSITE" id="PS01331">
    <property type="entry name" value="THYMIDYLATE_KINASE"/>
    <property type="match status" value="1"/>
</dbReference>
<reference evidence="13 14" key="1">
    <citation type="submission" date="2020-10" db="EMBL/GenBank/DDBJ databases">
        <title>Connecting structure to function with the recovery of over 1000 high-quality activated sludge metagenome-assembled genomes encoding full-length rRNA genes using long-read sequencing.</title>
        <authorList>
            <person name="Singleton C.M."/>
            <person name="Petriglieri F."/>
            <person name="Kristensen J.M."/>
            <person name="Kirkegaard R.H."/>
            <person name="Michaelsen T.Y."/>
            <person name="Andersen M.H."/>
            <person name="Karst S.M."/>
            <person name="Dueholm M.S."/>
            <person name="Nielsen P.H."/>
            <person name="Albertsen M."/>
        </authorList>
    </citation>
    <scope>NUCLEOTIDE SEQUENCE [LARGE SCALE GENOMIC DNA]</scope>
    <source>
        <strain evidence="13">Ega_18-Q3-R5-49_MAXAC.001</strain>
    </source>
</reference>
<dbReference type="InterPro" id="IPR039430">
    <property type="entry name" value="Thymidylate_kin-like_dom"/>
</dbReference>
<evidence type="ECO:0000259" key="12">
    <source>
        <dbReference type="Pfam" id="PF02223"/>
    </source>
</evidence>
<evidence type="ECO:0000256" key="1">
    <source>
        <dbReference type="ARBA" id="ARBA00009776"/>
    </source>
</evidence>
<dbReference type="SUPFAM" id="SSF52540">
    <property type="entry name" value="P-loop containing nucleoside triphosphate hydrolases"/>
    <property type="match status" value="1"/>
</dbReference>
<evidence type="ECO:0000256" key="4">
    <source>
        <dbReference type="ARBA" id="ARBA00022679"/>
    </source>
</evidence>
<dbReference type="PANTHER" id="PTHR10344:SF4">
    <property type="entry name" value="UMP-CMP KINASE 2, MITOCHONDRIAL"/>
    <property type="match status" value="1"/>
</dbReference>
<dbReference type="InterPro" id="IPR027417">
    <property type="entry name" value="P-loop_NTPase"/>
</dbReference>
<dbReference type="FunFam" id="3.40.50.300:FF:000225">
    <property type="entry name" value="Thymidylate kinase"/>
    <property type="match status" value="1"/>
</dbReference>
<proteinExistence type="inferred from homology"/>
<feature type="binding site" evidence="11">
    <location>
        <begin position="9"/>
        <end position="16"/>
    </location>
    <ligand>
        <name>ATP</name>
        <dbReference type="ChEBI" id="CHEBI:30616"/>
    </ligand>
</feature>
<evidence type="ECO:0000256" key="9">
    <source>
        <dbReference type="ARBA" id="ARBA00048743"/>
    </source>
</evidence>
<dbReference type="GO" id="GO:0006227">
    <property type="term" value="P:dUDP biosynthetic process"/>
    <property type="evidence" value="ECO:0007669"/>
    <property type="project" value="TreeGrafter"/>
</dbReference>
<evidence type="ECO:0000256" key="2">
    <source>
        <dbReference type="ARBA" id="ARBA00012980"/>
    </source>
</evidence>